<organism evidence="1">
    <name type="scientific">marine metagenome</name>
    <dbReference type="NCBI Taxonomy" id="408172"/>
    <lineage>
        <taxon>unclassified sequences</taxon>
        <taxon>metagenomes</taxon>
        <taxon>ecological metagenomes</taxon>
    </lineage>
</organism>
<protein>
    <submittedName>
        <fullName evidence="1">Uncharacterized protein</fullName>
    </submittedName>
</protein>
<accession>A0A381TTX1</accession>
<name>A0A381TTX1_9ZZZZ</name>
<dbReference type="AlphaFoldDB" id="A0A381TTX1"/>
<proteinExistence type="predicted"/>
<sequence>MDLFVNQSLKKNKSKSLFFVDDSTSFLFVFLDQGCYHLTIFNKFVEVVNKFVEMVIVHLENFT</sequence>
<dbReference type="EMBL" id="UINC01005154">
    <property type="protein sequence ID" value="SVA19450.1"/>
    <property type="molecule type" value="Genomic_DNA"/>
</dbReference>
<reference evidence="1" key="1">
    <citation type="submission" date="2018-05" db="EMBL/GenBank/DDBJ databases">
        <authorList>
            <person name="Lanie J.A."/>
            <person name="Ng W.-L."/>
            <person name="Kazmierczak K.M."/>
            <person name="Andrzejewski T.M."/>
            <person name="Davidsen T.M."/>
            <person name="Wayne K.J."/>
            <person name="Tettelin H."/>
            <person name="Glass J.I."/>
            <person name="Rusch D."/>
            <person name="Podicherti R."/>
            <person name="Tsui H.-C.T."/>
            <person name="Winkler M.E."/>
        </authorList>
    </citation>
    <scope>NUCLEOTIDE SEQUENCE</scope>
</reference>
<evidence type="ECO:0000313" key="1">
    <source>
        <dbReference type="EMBL" id="SVA19450.1"/>
    </source>
</evidence>
<gene>
    <name evidence="1" type="ORF">METZ01_LOCUS72304</name>
</gene>